<protein>
    <submittedName>
        <fullName evidence="1">Uncharacterized protein</fullName>
    </submittedName>
</protein>
<dbReference type="KEGG" id="grc:GI584_13610"/>
<dbReference type="Proteomes" id="UP000339690">
    <property type="component" value="Chromosome"/>
</dbReference>
<proteinExistence type="predicted"/>
<dbReference type="EMBL" id="CP045915">
    <property type="protein sequence ID" value="QGH35014.1"/>
    <property type="molecule type" value="Genomic_DNA"/>
</dbReference>
<organism evidence="1 2">
    <name type="scientific">Gracilibacillus salitolerans</name>
    <dbReference type="NCBI Taxonomy" id="2663022"/>
    <lineage>
        <taxon>Bacteria</taxon>
        <taxon>Bacillati</taxon>
        <taxon>Bacillota</taxon>
        <taxon>Bacilli</taxon>
        <taxon>Bacillales</taxon>
        <taxon>Bacillaceae</taxon>
        <taxon>Gracilibacillus</taxon>
    </lineage>
</organism>
<evidence type="ECO:0000313" key="2">
    <source>
        <dbReference type="Proteomes" id="UP000339690"/>
    </source>
</evidence>
<keyword evidence="2" id="KW-1185">Reference proteome</keyword>
<name>A0A5Q2TJC5_9BACI</name>
<accession>A0A5Q2TJC5</accession>
<dbReference type="InterPro" id="IPR018652">
    <property type="entry name" value="DUF2082_NA-bd_Znr"/>
</dbReference>
<dbReference type="AlphaFoldDB" id="A0A5Q2TJC5"/>
<evidence type="ECO:0000313" key="1">
    <source>
        <dbReference type="EMBL" id="QGH35014.1"/>
    </source>
</evidence>
<sequence length="82" mass="9200">MEHKGCIKCGSTRAAQKEVAMTGTGLSKMFDVQNNRFLVVYCEDCGYSEFYNKQSTTGSNIWICFLGKNNFKVALLVLHPLL</sequence>
<dbReference type="RefSeq" id="WP_153791541.1">
    <property type="nucleotide sequence ID" value="NZ_CP045915.1"/>
</dbReference>
<gene>
    <name evidence="1" type="ORF">GI584_13610</name>
</gene>
<dbReference type="Pfam" id="PF09855">
    <property type="entry name" value="Zn_ribbon_13"/>
    <property type="match status" value="1"/>
</dbReference>
<reference evidence="1 2" key="1">
    <citation type="submission" date="2019-11" db="EMBL/GenBank/DDBJ databases">
        <title>Gracilibacillus salitolerans sp. nov., a moderate halophile isolated from a saline soil in northwest China.</title>
        <authorList>
            <person name="Gan L."/>
        </authorList>
    </citation>
    <scope>NUCLEOTIDE SEQUENCE [LARGE SCALE GENOMIC DNA]</scope>
    <source>
        <strain evidence="1 2">SCU50</strain>
    </source>
</reference>